<dbReference type="Proteomes" id="UP000235786">
    <property type="component" value="Unassembled WGS sequence"/>
</dbReference>
<reference evidence="1 2" key="1">
    <citation type="submission" date="2016-04" db="EMBL/GenBank/DDBJ databases">
        <title>A degradative enzymes factory behind the ericoid mycorrhizal symbiosis.</title>
        <authorList>
            <consortium name="DOE Joint Genome Institute"/>
            <person name="Martino E."/>
            <person name="Morin E."/>
            <person name="Grelet G."/>
            <person name="Kuo A."/>
            <person name="Kohler A."/>
            <person name="Daghino S."/>
            <person name="Barry K."/>
            <person name="Choi C."/>
            <person name="Cichocki N."/>
            <person name="Clum A."/>
            <person name="Copeland A."/>
            <person name="Hainaut M."/>
            <person name="Haridas S."/>
            <person name="Labutti K."/>
            <person name="Lindquist E."/>
            <person name="Lipzen A."/>
            <person name="Khouja H.-R."/>
            <person name="Murat C."/>
            <person name="Ohm R."/>
            <person name="Olson A."/>
            <person name="Spatafora J."/>
            <person name="Veneault-Fourrey C."/>
            <person name="Henrissat B."/>
            <person name="Grigoriev I."/>
            <person name="Martin F."/>
            <person name="Perotto S."/>
        </authorList>
    </citation>
    <scope>NUCLEOTIDE SEQUENCE [LARGE SCALE GENOMIC DNA]</scope>
    <source>
        <strain evidence="1 2">F</strain>
    </source>
</reference>
<name>A0A2J6S172_HYAVF</name>
<sequence>MYFAKGDPDMGGQPLPWNQQMMFNYAFQNLCDAHRILGDNPTLLDKYKGIMVASLAWFFSGGGSVTKKDSKGNDVYDWSYVVGDNTAEDSNHGALDVAGFARAYISGDYSITEDQMKTFGNMFVDVMTLGPKSYAGRVDGTSGTGYSAATTYVQSGYLFLAEFRSDAYEGMVAGANLVQGGTTTSTDAFSRFLWVKNQLAKKS</sequence>
<dbReference type="AlphaFoldDB" id="A0A2J6S172"/>
<dbReference type="OrthoDB" id="2538079at2759"/>
<proteinExistence type="predicted"/>
<evidence type="ECO:0000313" key="1">
    <source>
        <dbReference type="EMBL" id="PMD44519.1"/>
    </source>
</evidence>
<dbReference type="EMBL" id="KZ613941">
    <property type="protein sequence ID" value="PMD44519.1"/>
    <property type="molecule type" value="Genomic_DNA"/>
</dbReference>
<gene>
    <name evidence="1" type="ORF">L207DRAFT_579457</name>
</gene>
<keyword evidence="2" id="KW-1185">Reference proteome</keyword>
<accession>A0A2J6S172</accession>
<protein>
    <recommendedName>
        <fullName evidence="3">Glycoside hydrolase family 76 protein</fullName>
    </recommendedName>
</protein>
<evidence type="ECO:0000313" key="2">
    <source>
        <dbReference type="Proteomes" id="UP000235786"/>
    </source>
</evidence>
<organism evidence="1 2">
    <name type="scientific">Hyaloscypha variabilis (strain UAMH 11265 / GT02V1 / F)</name>
    <name type="common">Meliniomyces variabilis</name>
    <dbReference type="NCBI Taxonomy" id="1149755"/>
    <lineage>
        <taxon>Eukaryota</taxon>
        <taxon>Fungi</taxon>
        <taxon>Dikarya</taxon>
        <taxon>Ascomycota</taxon>
        <taxon>Pezizomycotina</taxon>
        <taxon>Leotiomycetes</taxon>
        <taxon>Helotiales</taxon>
        <taxon>Hyaloscyphaceae</taxon>
        <taxon>Hyaloscypha</taxon>
        <taxon>Hyaloscypha variabilis</taxon>
    </lineage>
</organism>
<evidence type="ECO:0008006" key="3">
    <source>
        <dbReference type="Google" id="ProtNLM"/>
    </source>
</evidence>